<sequence length="92" mass="10263">MILTAITTTRRPTVMSIIQAIQITIHTVLTVIPTNMEDTRTNIPMERIRTICIPAIPVMKVTTVLPILRVRPTIPTVTAIHHTADIIVITMN</sequence>
<comment type="caution">
    <text evidence="1">The sequence shown here is derived from an EMBL/GenBank/DDBJ whole genome shotgun (WGS) entry which is preliminary data.</text>
</comment>
<dbReference type="EMBL" id="MTYJ01000067">
    <property type="protein sequence ID" value="OQV17000.1"/>
    <property type="molecule type" value="Genomic_DNA"/>
</dbReference>
<proteinExistence type="predicted"/>
<organism evidence="1 2">
    <name type="scientific">Hypsibius exemplaris</name>
    <name type="common">Freshwater tardigrade</name>
    <dbReference type="NCBI Taxonomy" id="2072580"/>
    <lineage>
        <taxon>Eukaryota</taxon>
        <taxon>Metazoa</taxon>
        <taxon>Ecdysozoa</taxon>
        <taxon>Tardigrada</taxon>
        <taxon>Eutardigrada</taxon>
        <taxon>Parachela</taxon>
        <taxon>Hypsibioidea</taxon>
        <taxon>Hypsibiidae</taxon>
        <taxon>Hypsibius</taxon>
    </lineage>
</organism>
<name>A0A1W0WP65_HYPEX</name>
<keyword evidence="2" id="KW-1185">Reference proteome</keyword>
<dbReference type="Proteomes" id="UP000192578">
    <property type="component" value="Unassembled WGS sequence"/>
</dbReference>
<dbReference type="AlphaFoldDB" id="A0A1W0WP65"/>
<protein>
    <submittedName>
        <fullName evidence="1">Uncharacterized protein</fullName>
    </submittedName>
</protein>
<evidence type="ECO:0000313" key="2">
    <source>
        <dbReference type="Proteomes" id="UP000192578"/>
    </source>
</evidence>
<accession>A0A1W0WP65</accession>
<evidence type="ECO:0000313" key="1">
    <source>
        <dbReference type="EMBL" id="OQV17000.1"/>
    </source>
</evidence>
<gene>
    <name evidence="1" type="ORF">BV898_08865</name>
</gene>
<reference evidence="2" key="1">
    <citation type="submission" date="2017-01" db="EMBL/GenBank/DDBJ databases">
        <title>Comparative genomics of anhydrobiosis in the tardigrade Hypsibius dujardini.</title>
        <authorList>
            <person name="Yoshida Y."/>
            <person name="Koutsovoulos G."/>
            <person name="Laetsch D."/>
            <person name="Stevens L."/>
            <person name="Kumar S."/>
            <person name="Horikawa D."/>
            <person name="Ishino K."/>
            <person name="Komine S."/>
            <person name="Tomita M."/>
            <person name="Blaxter M."/>
            <person name="Arakawa K."/>
        </authorList>
    </citation>
    <scope>NUCLEOTIDE SEQUENCE [LARGE SCALE GENOMIC DNA]</scope>
    <source>
        <strain evidence="2">Z151</strain>
    </source>
</reference>